<evidence type="ECO:0000256" key="4">
    <source>
        <dbReference type="ARBA" id="ARBA00012239"/>
    </source>
</evidence>
<dbReference type="GO" id="GO:0031071">
    <property type="term" value="F:cysteine desulfurase activity"/>
    <property type="evidence" value="ECO:0007669"/>
    <property type="project" value="UniProtKB-EC"/>
</dbReference>
<evidence type="ECO:0000256" key="6">
    <source>
        <dbReference type="ARBA" id="ARBA00022679"/>
    </source>
</evidence>
<comment type="catalytic activity">
    <reaction evidence="13">
        <text>(sulfur carrier)-H + L-cysteine = (sulfur carrier)-SH + L-alanine</text>
        <dbReference type="Rhea" id="RHEA:43892"/>
        <dbReference type="Rhea" id="RHEA-COMP:14737"/>
        <dbReference type="Rhea" id="RHEA-COMP:14739"/>
        <dbReference type="ChEBI" id="CHEBI:29917"/>
        <dbReference type="ChEBI" id="CHEBI:35235"/>
        <dbReference type="ChEBI" id="CHEBI:57972"/>
        <dbReference type="ChEBI" id="CHEBI:64428"/>
        <dbReference type="EC" id="2.8.1.7"/>
    </reaction>
</comment>
<keyword evidence="9" id="KW-0408">Iron</keyword>
<comment type="function">
    <text evidence="2">Catalyzes the removal of elemental sulfur atoms from cysteine to produce alanine. Seems to participate in the biosynthesis of the nitrogenase metalloclusters by providing the inorganic sulfur required for the Fe-S core formation.</text>
</comment>
<keyword evidence="10" id="KW-0411">Iron-sulfur</keyword>
<protein>
    <recommendedName>
        <fullName evidence="5">Cysteine desulfurase</fullName>
        <ecNumber evidence="4">2.8.1.7</ecNumber>
    </recommendedName>
    <alternativeName>
        <fullName evidence="12">Nitrogenase metalloclusters biosynthesis protein NifS</fullName>
    </alternativeName>
</protein>
<evidence type="ECO:0000256" key="5">
    <source>
        <dbReference type="ARBA" id="ARBA00013558"/>
    </source>
</evidence>
<dbReference type="InterPro" id="IPR015421">
    <property type="entry name" value="PyrdxlP-dep_Trfase_major"/>
</dbReference>
<evidence type="ECO:0000256" key="9">
    <source>
        <dbReference type="ARBA" id="ARBA00023004"/>
    </source>
</evidence>
<dbReference type="Gene3D" id="1.10.260.50">
    <property type="match status" value="1"/>
</dbReference>
<dbReference type="InterPro" id="IPR015424">
    <property type="entry name" value="PyrdxlP-dep_Trfase"/>
</dbReference>
<dbReference type="GO" id="GO:0046872">
    <property type="term" value="F:metal ion binding"/>
    <property type="evidence" value="ECO:0007669"/>
    <property type="project" value="UniProtKB-KW"/>
</dbReference>
<dbReference type="GO" id="GO:0051536">
    <property type="term" value="F:iron-sulfur cluster binding"/>
    <property type="evidence" value="ECO:0007669"/>
    <property type="project" value="UniProtKB-KW"/>
</dbReference>
<gene>
    <name evidence="16" type="ORF">EK403_17665</name>
</gene>
<evidence type="ECO:0000256" key="12">
    <source>
        <dbReference type="ARBA" id="ARBA00031911"/>
    </source>
</evidence>
<dbReference type="Gene3D" id="3.90.1150.10">
    <property type="entry name" value="Aspartate Aminotransferase, domain 1"/>
    <property type="match status" value="1"/>
</dbReference>
<dbReference type="OrthoDB" id="9808002at2"/>
<keyword evidence="17" id="KW-1185">Reference proteome</keyword>
<evidence type="ECO:0000256" key="1">
    <source>
        <dbReference type="ARBA" id="ARBA00001933"/>
    </source>
</evidence>
<evidence type="ECO:0000256" key="3">
    <source>
        <dbReference type="ARBA" id="ARBA00006490"/>
    </source>
</evidence>
<dbReference type="Proteomes" id="UP000289708">
    <property type="component" value="Unassembled WGS sequence"/>
</dbReference>
<dbReference type="PANTHER" id="PTHR11601:SF34">
    <property type="entry name" value="CYSTEINE DESULFURASE"/>
    <property type="match status" value="1"/>
</dbReference>
<name>A0A4Q0M9S8_9HYPH</name>
<dbReference type="FunFam" id="3.40.640.10:FF:000084">
    <property type="entry name" value="IscS-like cysteine desulfurase"/>
    <property type="match status" value="1"/>
</dbReference>
<organism evidence="16 17">
    <name type="scientific">Hansschlegelia zhihuaiae</name>
    <dbReference type="NCBI Taxonomy" id="405005"/>
    <lineage>
        <taxon>Bacteria</taxon>
        <taxon>Pseudomonadati</taxon>
        <taxon>Pseudomonadota</taxon>
        <taxon>Alphaproteobacteria</taxon>
        <taxon>Hyphomicrobiales</taxon>
        <taxon>Methylopilaceae</taxon>
        <taxon>Hansschlegelia</taxon>
    </lineage>
</organism>
<dbReference type="InterPro" id="IPR016454">
    <property type="entry name" value="Cysteine_dSase"/>
</dbReference>
<accession>A0A4Q0M9S8</accession>
<comment type="similarity">
    <text evidence="3">Belongs to the class-V pyridoxal-phosphate-dependent aminotransferase family. NifS/IscS subfamily.</text>
</comment>
<evidence type="ECO:0000256" key="14">
    <source>
        <dbReference type="RuleBase" id="RU004504"/>
    </source>
</evidence>
<evidence type="ECO:0000256" key="8">
    <source>
        <dbReference type="ARBA" id="ARBA00022898"/>
    </source>
</evidence>
<dbReference type="PANTHER" id="PTHR11601">
    <property type="entry name" value="CYSTEINE DESULFURYLASE FAMILY MEMBER"/>
    <property type="match status" value="1"/>
</dbReference>
<dbReference type="InterPro" id="IPR015422">
    <property type="entry name" value="PyrdxlP-dep_Trfase_small"/>
</dbReference>
<feature type="domain" description="Aminotransferase class V" evidence="15">
    <location>
        <begin position="6"/>
        <end position="362"/>
    </location>
</feature>
<dbReference type="RefSeq" id="WP_128778786.1">
    <property type="nucleotide sequence ID" value="NZ_RYFI01000019.1"/>
</dbReference>
<dbReference type="EMBL" id="RYFI01000019">
    <property type="protein sequence ID" value="RXF69957.1"/>
    <property type="molecule type" value="Genomic_DNA"/>
</dbReference>
<evidence type="ECO:0000256" key="2">
    <source>
        <dbReference type="ARBA" id="ARBA00003120"/>
    </source>
</evidence>
<evidence type="ECO:0000313" key="16">
    <source>
        <dbReference type="EMBL" id="RXF69957.1"/>
    </source>
</evidence>
<proteinExistence type="inferred from homology"/>
<sequence>MIARPIYLDGFATQPLAPEARTAMLSAWDRPGNAGSPNAAGEQAAALVATGRAAVASLIGASPGEITFTSGATEANNLALAGVLRAVHRACHSRSRVIVSAVEHKSVLETADTLRSEGIEVIRCPVDKTGRLNVAAFAELADERLLLASIMLVNNETGAIQPIAEAAALAHRVGGLFHTDAAQAIGKIPVNVVELDVDYLSISSHKCYGPMGIGALYRASSAPAPHPLLHGGRQERGLRPGTEPVALIAGFGAAAAVAAAELARADHREDVLLESFLECLSHRQLRHHRVTDGHPTVPGGIALSIPGVDGDALCVALAKTVAISTGSACTSGQLTTSHVLAAMGFSAKSAKQVVRVYFNRYLDEVHVVLAADEFVAAAERCRLATGELRQ</sequence>
<dbReference type="Pfam" id="PF00266">
    <property type="entry name" value="Aminotran_5"/>
    <property type="match status" value="1"/>
</dbReference>
<reference evidence="16 17" key="1">
    <citation type="submission" date="2018-12" db="EMBL/GenBank/DDBJ databases">
        <title>bacterium Hansschlegelia zhihuaiae S113.</title>
        <authorList>
            <person name="He J."/>
        </authorList>
    </citation>
    <scope>NUCLEOTIDE SEQUENCE [LARGE SCALE GENOMIC DNA]</scope>
    <source>
        <strain evidence="16 17">S 113</strain>
    </source>
</reference>
<keyword evidence="7" id="KW-0479">Metal-binding</keyword>
<dbReference type="Gene3D" id="3.40.640.10">
    <property type="entry name" value="Type I PLP-dependent aspartate aminotransferase-like (Major domain)"/>
    <property type="match status" value="1"/>
</dbReference>
<evidence type="ECO:0000256" key="10">
    <source>
        <dbReference type="ARBA" id="ARBA00023014"/>
    </source>
</evidence>
<dbReference type="InterPro" id="IPR000192">
    <property type="entry name" value="Aminotrans_V_dom"/>
</dbReference>
<dbReference type="InterPro" id="IPR020578">
    <property type="entry name" value="Aminotrans_V_PyrdxlP_BS"/>
</dbReference>
<evidence type="ECO:0000256" key="7">
    <source>
        <dbReference type="ARBA" id="ARBA00022723"/>
    </source>
</evidence>
<dbReference type="AlphaFoldDB" id="A0A4Q0M9S8"/>
<keyword evidence="11" id="KW-0535">Nitrogen fixation</keyword>
<keyword evidence="6" id="KW-0808">Transferase</keyword>
<evidence type="ECO:0000256" key="13">
    <source>
        <dbReference type="ARBA" id="ARBA00050776"/>
    </source>
</evidence>
<comment type="caution">
    <text evidence="16">The sequence shown here is derived from an EMBL/GenBank/DDBJ whole genome shotgun (WGS) entry which is preliminary data.</text>
</comment>
<keyword evidence="8" id="KW-0663">Pyridoxal phosphate</keyword>
<evidence type="ECO:0000259" key="15">
    <source>
        <dbReference type="Pfam" id="PF00266"/>
    </source>
</evidence>
<evidence type="ECO:0000256" key="11">
    <source>
        <dbReference type="ARBA" id="ARBA00023231"/>
    </source>
</evidence>
<dbReference type="EC" id="2.8.1.7" evidence="4"/>
<dbReference type="PROSITE" id="PS00595">
    <property type="entry name" value="AA_TRANSFER_CLASS_5"/>
    <property type="match status" value="1"/>
</dbReference>
<dbReference type="PIRSF" id="PIRSF005572">
    <property type="entry name" value="NifS"/>
    <property type="match status" value="1"/>
</dbReference>
<evidence type="ECO:0000313" key="17">
    <source>
        <dbReference type="Proteomes" id="UP000289708"/>
    </source>
</evidence>
<comment type="cofactor">
    <cofactor evidence="1 14">
        <name>pyridoxal 5'-phosphate</name>
        <dbReference type="ChEBI" id="CHEBI:597326"/>
    </cofactor>
</comment>
<dbReference type="SUPFAM" id="SSF53383">
    <property type="entry name" value="PLP-dependent transferases"/>
    <property type="match status" value="1"/>
</dbReference>